<dbReference type="EMBL" id="BAABME010005685">
    <property type="protein sequence ID" value="GAA0166321.1"/>
    <property type="molecule type" value="Genomic_DNA"/>
</dbReference>
<proteinExistence type="predicted"/>
<dbReference type="AlphaFoldDB" id="A0AAV3QSX2"/>
<accession>A0AAV3QSX2</accession>
<evidence type="ECO:0000256" key="1">
    <source>
        <dbReference type="SAM" id="MobiDB-lite"/>
    </source>
</evidence>
<protein>
    <submittedName>
        <fullName evidence="2">Uncharacterized protein</fullName>
    </submittedName>
</protein>
<keyword evidence="3" id="KW-1185">Reference proteome</keyword>
<evidence type="ECO:0000313" key="3">
    <source>
        <dbReference type="Proteomes" id="UP001454036"/>
    </source>
</evidence>
<gene>
    <name evidence="2" type="ORF">LIER_21499</name>
</gene>
<name>A0AAV3QSX2_LITER</name>
<reference evidence="2 3" key="1">
    <citation type="submission" date="2024-01" db="EMBL/GenBank/DDBJ databases">
        <title>The complete chloroplast genome sequence of Lithospermum erythrorhizon: insights into the phylogenetic relationship among Boraginaceae species and the maternal lineages of purple gromwells.</title>
        <authorList>
            <person name="Okada T."/>
            <person name="Watanabe K."/>
        </authorList>
    </citation>
    <scope>NUCLEOTIDE SEQUENCE [LARGE SCALE GENOMIC DNA]</scope>
</reference>
<dbReference type="Proteomes" id="UP001454036">
    <property type="component" value="Unassembled WGS sequence"/>
</dbReference>
<feature type="region of interest" description="Disordered" evidence="1">
    <location>
        <begin position="42"/>
        <end position="84"/>
    </location>
</feature>
<sequence length="84" mass="8884">MAGLIQGLTDKIVSSIMDQLKDRLPYLAGKAPAVSSFVREETYVHPPPPVRTNNEPPQGKQSHHEALASGTAAPAQATDVVAPL</sequence>
<comment type="caution">
    <text evidence="2">The sequence shown here is derived from an EMBL/GenBank/DDBJ whole genome shotgun (WGS) entry which is preliminary data.</text>
</comment>
<evidence type="ECO:0000313" key="2">
    <source>
        <dbReference type="EMBL" id="GAA0166321.1"/>
    </source>
</evidence>
<organism evidence="2 3">
    <name type="scientific">Lithospermum erythrorhizon</name>
    <name type="common">Purple gromwell</name>
    <name type="synonym">Lithospermum officinale var. erythrorhizon</name>
    <dbReference type="NCBI Taxonomy" id="34254"/>
    <lineage>
        <taxon>Eukaryota</taxon>
        <taxon>Viridiplantae</taxon>
        <taxon>Streptophyta</taxon>
        <taxon>Embryophyta</taxon>
        <taxon>Tracheophyta</taxon>
        <taxon>Spermatophyta</taxon>
        <taxon>Magnoliopsida</taxon>
        <taxon>eudicotyledons</taxon>
        <taxon>Gunneridae</taxon>
        <taxon>Pentapetalae</taxon>
        <taxon>asterids</taxon>
        <taxon>lamiids</taxon>
        <taxon>Boraginales</taxon>
        <taxon>Boraginaceae</taxon>
        <taxon>Boraginoideae</taxon>
        <taxon>Lithospermeae</taxon>
        <taxon>Lithospermum</taxon>
    </lineage>
</organism>